<dbReference type="InterPro" id="IPR004553">
    <property type="entry name" value="HMG_CoA_Rdtase_bac-typ"/>
</dbReference>
<keyword evidence="6" id="KW-1185">Reference proteome</keyword>
<comment type="caution">
    <text evidence="5">The sequence shown here is derived from an EMBL/GenBank/DDBJ whole genome shotgun (WGS) entry which is preliminary data.</text>
</comment>
<reference evidence="5 6" key="1">
    <citation type="submission" date="2019-09" db="EMBL/GenBank/DDBJ databases">
        <title>Genomes of Cryomorphaceae.</title>
        <authorList>
            <person name="Bowman J.P."/>
        </authorList>
    </citation>
    <scope>NUCLEOTIDE SEQUENCE [LARGE SCALE GENOMIC DNA]</scope>
    <source>
        <strain evidence="5 6">KCTC 52047</strain>
    </source>
</reference>
<dbReference type="GO" id="GO:0140643">
    <property type="term" value="F:hydroxymethylglutaryl-CoA reductase (NADH) activity"/>
    <property type="evidence" value="ECO:0007669"/>
    <property type="project" value="UniProtKB-EC"/>
</dbReference>
<dbReference type="InterPro" id="IPR002202">
    <property type="entry name" value="HMG_CoA_Rdtase"/>
</dbReference>
<keyword evidence="4" id="KW-0175">Coiled coil</keyword>
<comment type="pathway">
    <text evidence="3">Metabolic intermediate metabolism; (R)-mevalonate degradation; (S)-3-hydroxy-3-methylglutaryl-CoA from (R)-mevalonate: step 1/1.</text>
</comment>
<evidence type="ECO:0000313" key="6">
    <source>
        <dbReference type="Proteomes" id="UP000435357"/>
    </source>
</evidence>
<evidence type="ECO:0000256" key="4">
    <source>
        <dbReference type="SAM" id="Coils"/>
    </source>
</evidence>
<dbReference type="PANTHER" id="PTHR10572:SF24">
    <property type="entry name" value="3-HYDROXY-3-METHYLGLUTARYL-COENZYME A REDUCTASE"/>
    <property type="match status" value="1"/>
</dbReference>
<dbReference type="UniPathway" id="UPA00257">
    <property type="reaction ID" value="UER00367"/>
</dbReference>
<dbReference type="CDD" id="cd00644">
    <property type="entry name" value="HMG-CoA_reductase_classII"/>
    <property type="match status" value="1"/>
</dbReference>
<dbReference type="PROSITE" id="PS50065">
    <property type="entry name" value="HMG_COA_REDUCTASE_4"/>
    <property type="match status" value="1"/>
</dbReference>
<comment type="catalytic activity">
    <reaction evidence="3">
        <text>(R)-mevalonate + 2 NAD(+) + CoA = (3S)-3-hydroxy-3-methylglutaryl-CoA + 2 NADH + 2 H(+)</text>
        <dbReference type="Rhea" id="RHEA:14833"/>
        <dbReference type="ChEBI" id="CHEBI:15378"/>
        <dbReference type="ChEBI" id="CHEBI:36464"/>
        <dbReference type="ChEBI" id="CHEBI:43074"/>
        <dbReference type="ChEBI" id="CHEBI:57287"/>
        <dbReference type="ChEBI" id="CHEBI:57540"/>
        <dbReference type="ChEBI" id="CHEBI:57945"/>
        <dbReference type="EC" id="1.1.1.88"/>
    </reaction>
</comment>
<dbReference type="GO" id="GO:0004420">
    <property type="term" value="F:hydroxymethylglutaryl-CoA reductase (NADPH) activity"/>
    <property type="evidence" value="ECO:0007669"/>
    <property type="project" value="InterPro"/>
</dbReference>
<evidence type="ECO:0000256" key="2">
    <source>
        <dbReference type="ARBA" id="ARBA00023002"/>
    </source>
</evidence>
<dbReference type="InterPro" id="IPR009029">
    <property type="entry name" value="HMG_CoA_Rdtase_sub-bd_dom_sf"/>
</dbReference>
<keyword evidence="3" id="KW-0520">NAD</keyword>
<gene>
    <name evidence="5" type="ORF">F3059_11055</name>
</gene>
<dbReference type="EC" id="1.1.1.88" evidence="3"/>
<evidence type="ECO:0000256" key="1">
    <source>
        <dbReference type="ARBA" id="ARBA00007661"/>
    </source>
</evidence>
<dbReference type="Proteomes" id="UP000435357">
    <property type="component" value="Unassembled WGS sequence"/>
</dbReference>
<organism evidence="5 6">
    <name type="scientific">Salibacter halophilus</name>
    <dbReference type="NCBI Taxonomy" id="1803916"/>
    <lineage>
        <taxon>Bacteria</taxon>
        <taxon>Pseudomonadati</taxon>
        <taxon>Bacteroidota</taxon>
        <taxon>Flavobacteriia</taxon>
        <taxon>Flavobacteriales</taxon>
        <taxon>Salibacteraceae</taxon>
        <taxon>Salibacter</taxon>
    </lineage>
</organism>
<dbReference type="PANTHER" id="PTHR10572">
    <property type="entry name" value="3-HYDROXY-3-METHYLGLUTARYL-COENZYME A REDUCTASE"/>
    <property type="match status" value="1"/>
</dbReference>
<dbReference type="GO" id="GO:0015936">
    <property type="term" value="P:coenzyme A metabolic process"/>
    <property type="evidence" value="ECO:0007669"/>
    <property type="project" value="InterPro"/>
</dbReference>
<feature type="coiled-coil region" evidence="4">
    <location>
        <begin position="394"/>
        <end position="421"/>
    </location>
</feature>
<evidence type="ECO:0000313" key="5">
    <source>
        <dbReference type="EMBL" id="KAB1063174.1"/>
    </source>
</evidence>
<sequence>MSKRVQGFSKMTKEAKIEWLTNNYFNNPDEARQTLQKYWHNDPKTQQLHDEFIENTLTNYFLPFGVAPNFKINDKVYAMPMAIEESSVVAAAAKAASFWYDRGGFKSEVVSTKKVGHVHFAYYGDYNKLWEFFNSVKDRFYADTAEITKNMRKRGGGIVDLMLINKTFEEPNYYQIKATFETVDSMGANFINTCLEQFANTLQEAVSESDIFTEKEKDIQIIMCILSNYTPECLVRSEVSCPVEFLETDGVSAEEFVEKFERAVHVARIEPYRATTHNKGIMNGIDAVVIATGNDFRAIEAACHTYASRSGQYRSLTDCSVEDGMFKFWIEVPMALGTVGGLTNLHPVVKLAHELLDNPSAKELMGIVAASGLAQNFGALRALVTTGIQQGHMKMHLLNILNKLEATNEEKEEMKKFFKDKVPHYNMIVNKFCEMRGVSSVEELKK</sequence>
<dbReference type="InterPro" id="IPR009023">
    <property type="entry name" value="HMG_CoA_Rdtase_NAD(P)-bd_sf"/>
</dbReference>
<dbReference type="PROSITE" id="PS00066">
    <property type="entry name" value="HMG_COA_REDUCTASE_1"/>
    <property type="match status" value="1"/>
</dbReference>
<dbReference type="Pfam" id="PF00368">
    <property type="entry name" value="HMG-CoA_red"/>
    <property type="match status" value="1"/>
</dbReference>
<dbReference type="SUPFAM" id="SSF56542">
    <property type="entry name" value="Substrate-binding domain of HMG-CoA reductase"/>
    <property type="match status" value="1"/>
</dbReference>
<dbReference type="AlphaFoldDB" id="A0A6N6M6D8"/>
<proteinExistence type="inferred from homology"/>
<dbReference type="InterPro" id="IPR023076">
    <property type="entry name" value="HMG_CoA_Rdtase_CS"/>
</dbReference>
<comment type="similarity">
    <text evidence="1 3">Belongs to the HMG-CoA reductase family.</text>
</comment>
<protein>
    <recommendedName>
        <fullName evidence="3">3-hydroxy-3-methylglutaryl coenzyme A reductase</fullName>
        <shortName evidence="3">HMG-CoA reductase</shortName>
        <ecNumber evidence="3">1.1.1.88</ecNumber>
    </recommendedName>
</protein>
<dbReference type="EMBL" id="WACR01000009">
    <property type="protein sequence ID" value="KAB1063174.1"/>
    <property type="molecule type" value="Genomic_DNA"/>
</dbReference>
<dbReference type="Gene3D" id="3.90.770.10">
    <property type="entry name" value="3-hydroxy-3-methylglutaryl-coenzyme A Reductase, Chain A, domain 2"/>
    <property type="match status" value="2"/>
</dbReference>
<accession>A0A6N6M6D8</accession>
<dbReference type="OrthoDB" id="9764892at2"/>
<dbReference type="NCBIfam" id="TIGR00532">
    <property type="entry name" value="HMG_CoA_R_NAD"/>
    <property type="match status" value="1"/>
</dbReference>
<evidence type="ECO:0000256" key="3">
    <source>
        <dbReference type="RuleBase" id="RU361219"/>
    </source>
</evidence>
<dbReference type="SUPFAM" id="SSF55035">
    <property type="entry name" value="NAD-binding domain of HMG-CoA reductase"/>
    <property type="match status" value="1"/>
</dbReference>
<dbReference type="RefSeq" id="WP_151169213.1">
    <property type="nucleotide sequence ID" value="NZ_WACR01000009.1"/>
</dbReference>
<keyword evidence="2 3" id="KW-0560">Oxidoreductase</keyword>
<dbReference type="InterPro" id="IPR023074">
    <property type="entry name" value="HMG_CoA_Rdtase_cat_sf"/>
</dbReference>
<name>A0A6N6M6D8_9FLAO</name>